<dbReference type="PANTHER" id="PTHR42983">
    <property type="entry name" value="DINITROGENASE IRON-MOLYBDENUM COFACTOR PROTEIN-RELATED"/>
    <property type="match status" value="1"/>
</dbReference>
<name>A0A371AQF5_9FIRM</name>
<organism evidence="2 3">
    <name type="scientific">Anaerosacchariphilus polymeriproducens</name>
    <dbReference type="NCBI Taxonomy" id="1812858"/>
    <lineage>
        <taxon>Bacteria</taxon>
        <taxon>Bacillati</taxon>
        <taxon>Bacillota</taxon>
        <taxon>Clostridia</taxon>
        <taxon>Lachnospirales</taxon>
        <taxon>Lachnospiraceae</taxon>
        <taxon>Anaerosacchariphilus</taxon>
    </lineage>
</organism>
<dbReference type="Pfam" id="PF02579">
    <property type="entry name" value="Nitro_FeMo-Co"/>
    <property type="match status" value="1"/>
</dbReference>
<proteinExistence type="predicted"/>
<gene>
    <name evidence="2" type="ORF">DWV06_17625</name>
</gene>
<dbReference type="InterPro" id="IPR036105">
    <property type="entry name" value="DiNase_FeMo-co_biosyn_sf"/>
</dbReference>
<dbReference type="Gene3D" id="3.30.420.130">
    <property type="entry name" value="Dinitrogenase iron-molybdenum cofactor biosynthesis domain"/>
    <property type="match status" value="1"/>
</dbReference>
<evidence type="ECO:0000259" key="1">
    <source>
        <dbReference type="Pfam" id="PF02579"/>
    </source>
</evidence>
<feature type="domain" description="Dinitrogenase iron-molybdenum cofactor biosynthesis" evidence="1">
    <location>
        <begin position="16"/>
        <end position="103"/>
    </location>
</feature>
<dbReference type="OrthoDB" id="9807451at2"/>
<reference evidence="2 3" key="1">
    <citation type="submission" date="2018-07" db="EMBL/GenBank/DDBJ databases">
        <title>Anaerosacharophilus polymeroproducens gen. nov. sp. nov., an anaerobic bacterium isolated from salt field.</title>
        <authorList>
            <person name="Kim W."/>
            <person name="Yang S.-H."/>
            <person name="Oh J."/>
            <person name="Lee J.-H."/>
            <person name="Kwon K.K."/>
        </authorList>
    </citation>
    <scope>NUCLEOTIDE SEQUENCE [LARGE SCALE GENOMIC DNA]</scope>
    <source>
        <strain evidence="2 3">MCWD5</strain>
    </source>
</reference>
<evidence type="ECO:0000313" key="2">
    <source>
        <dbReference type="EMBL" id="RDU21805.1"/>
    </source>
</evidence>
<dbReference type="InterPro" id="IPR003731">
    <property type="entry name" value="Di-Nase_FeMo-co_biosynth"/>
</dbReference>
<dbReference type="PANTHER" id="PTHR42983:SF1">
    <property type="entry name" value="IRON-MOLYBDENUM PROTEIN"/>
    <property type="match status" value="1"/>
</dbReference>
<dbReference type="RefSeq" id="WP_115483537.1">
    <property type="nucleotide sequence ID" value="NZ_QRCT01000051.1"/>
</dbReference>
<sequence length="119" mass="12742">MKIVISATGSSKECLLDRRFGRCEIFQIYDSEKEQYTAIQNKGATAGGGAGIAAAGQIIDEKVDVIITGNLGPNAYELLEKEGIKAYTCEAVMVSEAVDMFQKNQLAEINTAGNAHHGM</sequence>
<comment type="caution">
    <text evidence="2">The sequence shown here is derived from an EMBL/GenBank/DDBJ whole genome shotgun (WGS) entry which is preliminary data.</text>
</comment>
<keyword evidence="3" id="KW-1185">Reference proteome</keyword>
<dbReference type="SUPFAM" id="SSF53146">
    <property type="entry name" value="Nitrogenase accessory factor-like"/>
    <property type="match status" value="1"/>
</dbReference>
<dbReference type="Proteomes" id="UP000255036">
    <property type="component" value="Unassembled WGS sequence"/>
</dbReference>
<evidence type="ECO:0000313" key="3">
    <source>
        <dbReference type="Proteomes" id="UP000255036"/>
    </source>
</evidence>
<dbReference type="AlphaFoldDB" id="A0A371AQF5"/>
<accession>A0A371AQF5</accession>
<dbReference type="EMBL" id="QRCT01000051">
    <property type="protein sequence ID" value="RDU21805.1"/>
    <property type="molecule type" value="Genomic_DNA"/>
</dbReference>
<protein>
    <submittedName>
        <fullName evidence="2">Diguanylate cyclase</fullName>
    </submittedName>
</protein>